<dbReference type="InParanoid" id="G0N0K0"/>
<dbReference type="EMBL" id="GL379825">
    <property type="protein sequence ID" value="EGT49181.1"/>
    <property type="molecule type" value="Genomic_DNA"/>
</dbReference>
<feature type="chain" id="PRO_5003404410" evidence="5">
    <location>
        <begin position="24"/>
        <end position="164"/>
    </location>
</feature>
<keyword evidence="4 5" id="KW-0732">Signal</keyword>
<gene>
    <name evidence="6" type="ORF">CAEBREN_18687</name>
</gene>
<feature type="signal peptide" evidence="5">
    <location>
        <begin position="1"/>
        <end position="23"/>
    </location>
</feature>
<evidence type="ECO:0000256" key="4">
    <source>
        <dbReference type="ARBA" id="ARBA00022729"/>
    </source>
</evidence>
<evidence type="ECO:0000256" key="5">
    <source>
        <dbReference type="SAM" id="SignalP"/>
    </source>
</evidence>
<sequence length="164" mass="18780">MNSYVLITLLSTLLTSFLCSAACASVQVRGHLMCNGQPYAREQVQLWEPKTLGDELWDDMPTGRNGRFEIFSHGNDVTLFNIPFFGFGFHPYLWIPNYCGTELDNGKRCTKNILKIAIPEGYINPCQPQVYAFNIGTINMETEEGSHFNWVLRWLGLNQQCRTY</sequence>
<dbReference type="InterPro" id="IPR001534">
    <property type="entry name" value="Transthyretin-like"/>
</dbReference>
<evidence type="ECO:0000313" key="7">
    <source>
        <dbReference type="Proteomes" id="UP000008068"/>
    </source>
</evidence>
<evidence type="ECO:0000256" key="3">
    <source>
        <dbReference type="ARBA" id="ARBA00022525"/>
    </source>
</evidence>
<protein>
    <submittedName>
        <fullName evidence="6">Uncharacterized protein</fullName>
    </submittedName>
</protein>
<keyword evidence="7" id="KW-1185">Reference proteome</keyword>
<dbReference type="PANTHER" id="PTHR21700:SF43">
    <property type="entry name" value="TRANSTHYRETIN-RELATED FAMILY DOMAIN-RELATED"/>
    <property type="match status" value="1"/>
</dbReference>
<dbReference type="OrthoDB" id="5827889at2759"/>
<comment type="similarity">
    <text evidence="2">Belongs to the nematode transthyretin-like family.</text>
</comment>
<dbReference type="HOGENOM" id="CLU_121109_2_0_1"/>
<dbReference type="FunCoup" id="G0N0K0">
    <property type="interactions" value="1049"/>
</dbReference>
<dbReference type="GO" id="GO:0005576">
    <property type="term" value="C:extracellular region"/>
    <property type="evidence" value="ECO:0007669"/>
    <property type="project" value="UniProtKB-SubCell"/>
</dbReference>
<reference evidence="7" key="1">
    <citation type="submission" date="2011-07" db="EMBL/GenBank/DDBJ databases">
        <authorList>
            <consortium name="Caenorhabditis brenneri Sequencing and Analysis Consortium"/>
            <person name="Wilson R.K."/>
        </authorList>
    </citation>
    <scope>NUCLEOTIDE SEQUENCE [LARGE SCALE GENOMIC DNA]</scope>
    <source>
        <strain evidence="7">PB2801</strain>
    </source>
</reference>
<name>G0N0K0_CAEBE</name>
<comment type="subcellular location">
    <subcellularLocation>
        <location evidence="1">Secreted</location>
    </subcellularLocation>
</comment>
<accession>G0N0K0</accession>
<dbReference type="InterPro" id="IPR038479">
    <property type="entry name" value="Transthyretin-like_sf"/>
</dbReference>
<dbReference type="GO" id="GO:0009986">
    <property type="term" value="C:cell surface"/>
    <property type="evidence" value="ECO:0007669"/>
    <property type="project" value="InterPro"/>
</dbReference>
<dbReference type="eggNOG" id="ENOG502THYG">
    <property type="taxonomic scope" value="Eukaryota"/>
</dbReference>
<dbReference type="OMA" id="RCTKNIL"/>
<dbReference type="PANTHER" id="PTHR21700">
    <property type="entry name" value="TRANSTHYRETIN-LIKE FAMILY PROTEIN-RELATED"/>
    <property type="match status" value="1"/>
</dbReference>
<dbReference type="Proteomes" id="UP000008068">
    <property type="component" value="Unassembled WGS sequence"/>
</dbReference>
<dbReference type="Pfam" id="PF01060">
    <property type="entry name" value="TTR-52"/>
    <property type="match status" value="1"/>
</dbReference>
<organism evidence="7">
    <name type="scientific">Caenorhabditis brenneri</name>
    <name type="common">Nematode worm</name>
    <dbReference type="NCBI Taxonomy" id="135651"/>
    <lineage>
        <taxon>Eukaryota</taxon>
        <taxon>Metazoa</taxon>
        <taxon>Ecdysozoa</taxon>
        <taxon>Nematoda</taxon>
        <taxon>Chromadorea</taxon>
        <taxon>Rhabditida</taxon>
        <taxon>Rhabditina</taxon>
        <taxon>Rhabditomorpha</taxon>
        <taxon>Rhabditoidea</taxon>
        <taxon>Rhabditidae</taxon>
        <taxon>Peloderinae</taxon>
        <taxon>Caenorhabditis</taxon>
    </lineage>
</organism>
<dbReference type="AlphaFoldDB" id="G0N0K0"/>
<evidence type="ECO:0000256" key="1">
    <source>
        <dbReference type="ARBA" id="ARBA00004613"/>
    </source>
</evidence>
<dbReference type="Gene3D" id="2.60.40.3330">
    <property type="match status" value="1"/>
</dbReference>
<evidence type="ECO:0000256" key="2">
    <source>
        <dbReference type="ARBA" id="ARBA00010112"/>
    </source>
</evidence>
<proteinExistence type="inferred from homology"/>
<keyword evidence="3" id="KW-0964">Secreted</keyword>
<evidence type="ECO:0000313" key="6">
    <source>
        <dbReference type="EMBL" id="EGT49181.1"/>
    </source>
</evidence>